<organism evidence="2 3">
    <name type="scientific">Metarhizium album (strain ARSEF 1941)</name>
    <dbReference type="NCBI Taxonomy" id="1081103"/>
    <lineage>
        <taxon>Eukaryota</taxon>
        <taxon>Fungi</taxon>
        <taxon>Dikarya</taxon>
        <taxon>Ascomycota</taxon>
        <taxon>Pezizomycotina</taxon>
        <taxon>Sordariomycetes</taxon>
        <taxon>Hypocreomycetidae</taxon>
        <taxon>Hypocreales</taxon>
        <taxon>Clavicipitaceae</taxon>
        <taxon>Metarhizium</taxon>
    </lineage>
</organism>
<proteinExistence type="predicted"/>
<dbReference type="STRING" id="1081103.A0A0B2WQG0"/>
<dbReference type="HOGENOM" id="CLU_055360_1_1_1"/>
<evidence type="ECO:0000256" key="1">
    <source>
        <dbReference type="ARBA" id="ARBA00023235"/>
    </source>
</evidence>
<evidence type="ECO:0000313" key="2">
    <source>
        <dbReference type="EMBL" id="KHN95225.1"/>
    </source>
</evidence>
<reference evidence="2 3" key="1">
    <citation type="journal article" date="2014" name="Proc. Natl. Acad. Sci. U.S.A.">
        <title>Trajectory and genomic determinants of fungal-pathogen speciation and host adaptation.</title>
        <authorList>
            <person name="Hu X."/>
            <person name="Xiao G."/>
            <person name="Zheng P."/>
            <person name="Shang Y."/>
            <person name="Su Y."/>
            <person name="Zhang X."/>
            <person name="Liu X."/>
            <person name="Zhan S."/>
            <person name="St Leger R.J."/>
            <person name="Wang C."/>
        </authorList>
    </citation>
    <scope>NUCLEOTIDE SEQUENCE [LARGE SCALE GENOMIC DNA]</scope>
    <source>
        <strain evidence="2 3">ARSEF 1941</strain>
    </source>
</reference>
<dbReference type="AlphaFoldDB" id="A0A0B2WQG0"/>
<dbReference type="InterPro" id="IPR015942">
    <property type="entry name" value="Asp/Glu/hydantoin_racemase"/>
</dbReference>
<dbReference type="OrthoDB" id="309640at2759"/>
<dbReference type="PANTHER" id="PTHR21198:SF7">
    <property type="entry name" value="ASPARTATE-GLUTAMATE RACEMASE FAMILY"/>
    <property type="match status" value="1"/>
</dbReference>
<accession>A0A0B2WQG0</accession>
<protein>
    <submittedName>
        <fullName evidence="2">Asp/Glu racemase</fullName>
    </submittedName>
</protein>
<keyword evidence="1" id="KW-0413">Isomerase</keyword>
<dbReference type="GeneID" id="63741391"/>
<keyword evidence="3" id="KW-1185">Reference proteome</keyword>
<dbReference type="Proteomes" id="UP000030816">
    <property type="component" value="Unassembled WGS sequence"/>
</dbReference>
<evidence type="ECO:0000313" key="3">
    <source>
        <dbReference type="Proteomes" id="UP000030816"/>
    </source>
</evidence>
<dbReference type="Pfam" id="PF01177">
    <property type="entry name" value="Asp_Glu_race"/>
    <property type="match status" value="1"/>
</dbReference>
<dbReference type="GO" id="GO:0047661">
    <property type="term" value="F:amino-acid racemase activity"/>
    <property type="evidence" value="ECO:0007669"/>
    <property type="project" value="InterPro"/>
</dbReference>
<comment type="caution">
    <text evidence="2">The sequence shown here is derived from an EMBL/GenBank/DDBJ whole genome shotgun (WGS) entry which is preliminary data.</text>
</comment>
<dbReference type="EMBL" id="AZHE01000025">
    <property type="protein sequence ID" value="KHN95225.1"/>
    <property type="molecule type" value="Genomic_DNA"/>
</dbReference>
<dbReference type="PANTHER" id="PTHR21198">
    <property type="entry name" value="GLUTAMATE RACEMASE"/>
    <property type="match status" value="1"/>
</dbReference>
<name>A0A0B2WQG0_METAS</name>
<dbReference type="RefSeq" id="XP_040676291.1">
    <property type="nucleotide sequence ID" value="XM_040825734.1"/>
</dbReference>
<sequence>MPQLPPAARPGRDEKEQAMKTLLLLGGMTPDATMLYYKTINDVARGHGGGRTSAPLHIFSADLEVMMRHVGAARWSDLAQAYSDPVAALTRPPGRVDAVVICAVLAHKAAGRLSRALEGSGVPLLHVADMLARHIKARHPHVRTLGLLGPRVTMADAHDADFFIGRLQSTSHGFRVVVPGTPADVDLVDRGIMDEVVRGSAAVTEAIVLASTDLGFVLKQRHVGDGVPLIDPATVHARAVAEWALQA</sequence>
<dbReference type="SUPFAM" id="SSF53681">
    <property type="entry name" value="Aspartate/glutamate racemase"/>
    <property type="match status" value="2"/>
</dbReference>
<dbReference type="InterPro" id="IPR001920">
    <property type="entry name" value="Asp/Glu_race"/>
</dbReference>
<dbReference type="Gene3D" id="3.40.50.1860">
    <property type="match status" value="2"/>
</dbReference>
<gene>
    <name evidence="2" type="ORF">MAM_06936</name>
</gene>